<dbReference type="InParanoid" id="A0A1E7F9D5"/>
<dbReference type="KEGG" id="fcy:FRACYDRAFT_241305"/>
<sequence>MTTRLPLMKRGSATESSKRSSMRGSILNTTARRDLIAAQLALDREIFDPSLGCPLTSFEGATLALMGGKALNCWKLARHGFPIPTAFVIPTYVYSLHIDEANVASLISDVYTANLNDGNARGAAKAKLATIREKIMKTELNPEVVNNLKLFLESLATGSFVAIRSSSSAEDLDSQSFAGQYDTFLYKMTLDEIVDSIKGCWVSMFKDHILDYATHFEGYVPGKMSTPTMGVLIMKMVEAQSSGVCFSRNIWGDNNEAMIEAVLGQGEGLVSGAITPDRFVVDKYSTNVCYSDISIQTKKFVRASNEDGVEMITLDDPHEGPVLTDQMLTKLTNLARSIEEYYNAAQDIEWAVDNNGRLYVLQSRPITTANSSSSLSFVPPGDGFWTFDPTHHPRPLTKWMENYSTDLMSHNSRRVGSLLKSIKQRTIHGYSFSQPEHFPPSDIEKLERAAKAYWEKKLYEEDYQEFVDFFRPDCERLRQELRIIDPSVLSHPSLVRYVAKCYDCAVEFWKLHHVYTMPCMVVVGDFMNRMAKLTGNGTMETLQLLEGASPESRGMLNKNDPELGKMYNLLKQNEKALELLKCDENMAKFALDCLLHLPGELGELLRKVSFEYGWRLTGGYDLCVPAMIETPYFFIKTLQQGVEEDDDLMEKNKERVVSLTSEWRESVPEEKREEFDEILEVGRRFFRMRDERGLCTDLTGVALCRRGILEAGRRLTHKGIINAPDHLTCATKNEAISLLTGDFRGLTVEYSGPVDVPTANKLQSRFLYIKNADPSKVPKSLGVPPPPPPDVPLPPNIARTMANLYTGLIKGLFDETSGSEEDVSENPDCSVGISASTGKVTGKVTVVLQDSDLQLVQKGDIVVTYSASASFNFVLALCSGIVTNYGGMLSHAAIVAREFGIPAIVGTQDSTYKFRTGDIVTIDSNTHSVTRVQQQED</sequence>
<feature type="domain" description="PEP-utilising enzyme mobile" evidence="3">
    <location>
        <begin position="857"/>
        <end position="926"/>
    </location>
</feature>
<dbReference type="InterPro" id="IPR002192">
    <property type="entry name" value="PPDK_AMP/ATP-bd"/>
</dbReference>
<evidence type="ECO:0000256" key="2">
    <source>
        <dbReference type="SAM" id="MobiDB-lite"/>
    </source>
</evidence>
<dbReference type="PANTHER" id="PTHR43615">
    <property type="entry name" value="PHOSPHOENOLPYRUVATE SYNTHASE-RELATED"/>
    <property type="match status" value="1"/>
</dbReference>
<dbReference type="InterPro" id="IPR036637">
    <property type="entry name" value="Phosphohistidine_dom_sf"/>
</dbReference>
<dbReference type="AlphaFoldDB" id="A0A1E7F9D5"/>
<feature type="domain" description="Pyruvate phosphate dikinase AMP/ATP-binding" evidence="4">
    <location>
        <begin position="65"/>
        <end position="372"/>
    </location>
</feature>
<dbReference type="SUPFAM" id="SSF52009">
    <property type="entry name" value="Phosphohistidine domain"/>
    <property type="match status" value="1"/>
</dbReference>
<name>A0A1E7F9D5_9STRA</name>
<dbReference type="Pfam" id="PF00391">
    <property type="entry name" value="PEP-utilizers"/>
    <property type="match status" value="1"/>
</dbReference>
<proteinExistence type="inferred from homology"/>
<comment type="similarity">
    <text evidence="1">Belongs to the PEP-utilizing enzyme family.</text>
</comment>
<dbReference type="SUPFAM" id="SSF56059">
    <property type="entry name" value="Glutathione synthetase ATP-binding domain-like"/>
    <property type="match status" value="1"/>
</dbReference>
<dbReference type="Gene3D" id="3.30.1490.20">
    <property type="entry name" value="ATP-grasp fold, A domain"/>
    <property type="match status" value="1"/>
</dbReference>
<evidence type="ECO:0000313" key="6">
    <source>
        <dbReference type="Proteomes" id="UP000095751"/>
    </source>
</evidence>
<dbReference type="InterPro" id="IPR013815">
    <property type="entry name" value="ATP_grasp_subdomain_1"/>
</dbReference>
<organism evidence="5 6">
    <name type="scientific">Fragilariopsis cylindrus CCMP1102</name>
    <dbReference type="NCBI Taxonomy" id="635003"/>
    <lineage>
        <taxon>Eukaryota</taxon>
        <taxon>Sar</taxon>
        <taxon>Stramenopiles</taxon>
        <taxon>Ochrophyta</taxon>
        <taxon>Bacillariophyta</taxon>
        <taxon>Bacillariophyceae</taxon>
        <taxon>Bacillariophycidae</taxon>
        <taxon>Bacillariales</taxon>
        <taxon>Bacillariaceae</taxon>
        <taxon>Fragilariopsis</taxon>
    </lineage>
</organism>
<keyword evidence="6" id="KW-1185">Reference proteome</keyword>
<dbReference type="InterPro" id="IPR051549">
    <property type="entry name" value="PEP_Utilizing_Enz"/>
</dbReference>
<dbReference type="InterPro" id="IPR008279">
    <property type="entry name" value="PEP-util_enz_mobile_dom"/>
</dbReference>
<evidence type="ECO:0000259" key="3">
    <source>
        <dbReference type="Pfam" id="PF00391"/>
    </source>
</evidence>
<dbReference type="Gene3D" id="3.50.30.10">
    <property type="entry name" value="Phosphohistidine domain"/>
    <property type="match status" value="1"/>
</dbReference>
<gene>
    <name evidence="5" type="primary">PPDK5</name>
    <name evidence="5" type="ORF">FRACYDRAFT_241305</name>
</gene>
<protein>
    <submittedName>
        <fullName evidence="5">Pyruvate phosphate dikinase</fullName>
    </submittedName>
</protein>
<dbReference type="EMBL" id="KV784360">
    <property type="protein sequence ID" value="OEU14749.1"/>
    <property type="molecule type" value="Genomic_DNA"/>
</dbReference>
<dbReference type="Proteomes" id="UP000095751">
    <property type="component" value="Unassembled WGS sequence"/>
</dbReference>
<dbReference type="PANTHER" id="PTHR43615:SF1">
    <property type="entry name" value="PPDK_N DOMAIN-CONTAINING PROTEIN"/>
    <property type="match status" value="1"/>
</dbReference>
<dbReference type="GO" id="GO:0016301">
    <property type="term" value="F:kinase activity"/>
    <property type="evidence" value="ECO:0007669"/>
    <property type="project" value="UniProtKB-KW"/>
</dbReference>
<accession>A0A1E7F9D5</accession>
<evidence type="ECO:0000313" key="5">
    <source>
        <dbReference type="EMBL" id="OEU14749.1"/>
    </source>
</evidence>
<keyword evidence="5" id="KW-0418">Kinase</keyword>
<dbReference type="Pfam" id="PF01326">
    <property type="entry name" value="PPDK_N"/>
    <property type="match status" value="1"/>
</dbReference>
<dbReference type="OrthoDB" id="6123450at2759"/>
<keyword evidence="5" id="KW-0670">Pyruvate</keyword>
<reference evidence="5 6" key="1">
    <citation type="submission" date="2016-09" db="EMBL/GenBank/DDBJ databases">
        <title>Extensive genetic diversity and differential bi-allelic expression allows diatom success in the polar Southern Ocean.</title>
        <authorList>
            <consortium name="DOE Joint Genome Institute"/>
            <person name="Mock T."/>
            <person name="Otillar R.P."/>
            <person name="Strauss J."/>
            <person name="Dupont C."/>
            <person name="Frickenhaus S."/>
            <person name="Maumus F."/>
            <person name="Mcmullan M."/>
            <person name="Sanges R."/>
            <person name="Schmutz J."/>
            <person name="Toseland A."/>
            <person name="Valas R."/>
            <person name="Veluchamy A."/>
            <person name="Ward B.J."/>
            <person name="Allen A."/>
            <person name="Barry K."/>
            <person name="Falciatore A."/>
            <person name="Ferrante M."/>
            <person name="Fortunato A.E."/>
            <person name="Gloeckner G."/>
            <person name="Gruber A."/>
            <person name="Hipkin R."/>
            <person name="Janech M."/>
            <person name="Kroth P."/>
            <person name="Leese F."/>
            <person name="Lindquist E."/>
            <person name="Lyon B.R."/>
            <person name="Martin J."/>
            <person name="Mayer C."/>
            <person name="Parker M."/>
            <person name="Quesneville H."/>
            <person name="Raymond J."/>
            <person name="Uhlig C."/>
            <person name="Valentin K.U."/>
            <person name="Worden A.Z."/>
            <person name="Armbrust E.V."/>
            <person name="Bowler C."/>
            <person name="Green B."/>
            <person name="Moulton V."/>
            <person name="Van Oosterhout C."/>
            <person name="Grigoriev I."/>
        </authorList>
    </citation>
    <scope>NUCLEOTIDE SEQUENCE [LARGE SCALE GENOMIC DNA]</scope>
    <source>
        <strain evidence="5 6">CCMP1102</strain>
    </source>
</reference>
<keyword evidence="5" id="KW-0808">Transferase</keyword>
<feature type="region of interest" description="Disordered" evidence="2">
    <location>
        <begin position="1"/>
        <end position="24"/>
    </location>
</feature>
<evidence type="ECO:0000259" key="4">
    <source>
        <dbReference type="Pfam" id="PF01326"/>
    </source>
</evidence>
<evidence type="ECO:0000256" key="1">
    <source>
        <dbReference type="ARBA" id="ARBA00007837"/>
    </source>
</evidence>
<dbReference type="Gene3D" id="3.30.470.20">
    <property type="entry name" value="ATP-grasp fold, B domain"/>
    <property type="match status" value="1"/>
</dbReference>
<dbReference type="GO" id="GO:0005524">
    <property type="term" value="F:ATP binding"/>
    <property type="evidence" value="ECO:0007669"/>
    <property type="project" value="InterPro"/>
</dbReference>